<evidence type="ECO:0000313" key="3">
    <source>
        <dbReference type="Proteomes" id="UP000284002"/>
    </source>
</evidence>
<proteinExistence type="predicted"/>
<gene>
    <name evidence="1" type="ORF">BK662_18340</name>
    <name evidence="2" type="ORF">BK662_24355</name>
</gene>
<evidence type="ECO:0000313" key="2">
    <source>
        <dbReference type="EMBL" id="RON14249.1"/>
    </source>
</evidence>
<sequence>MTYSTGYYRTEPDASGITQTYSSNKTADKYINGAGLGGTGAQRVGLNETIRNSPPDQHTDAKRKAGTLCNFRRVHLGGGYGGHAECKIFNDLTNHVKGALRDGSVLLSIDWRPENRQTGATEYHGTPCSTCYDMLCEAANECNIEIWICDHQNKPQPMSKSDCKKPDGYPKLVKLINGHAKGGRLKAPGT</sequence>
<name>A0A423HM25_9PSED</name>
<organism evidence="2 3">
    <name type="scientific">Pseudomonas frederiksbergensis</name>
    <dbReference type="NCBI Taxonomy" id="104087"/>
    <lineage>
        <taxon>Bacteria</taxon>
        <taxon>Pseudomonadati</taxon>
        <taxon>Pseudomonadota</taxon>
        <taxon>Gammaproteobacteria</taxon>
        <taxon>Pseudomonadales</taxon>
        <taxon>Pseudomonadaceae</taxon>
        <taxon>Pseudomonas</taxon>
    </lineage>
</organism>
<reference evidence="2 3" key="1">
    <citation type="submission" date="2016-10" db="EMBL/GenBank/DDBJ databases">
        <title>Comparative genome analysis of multiple Pseudomonas spp. focuses on biocontrol and plant growth promoting traits.</title>
        <authorList>
            <person name="Tao X.-Y."/>
            <person name="Taylor C.G."/>
        </authorList>
    </citation>
    <scope>NUCLEOTIDE SEQUENCE [LARGE SCALE GENOMIC DNA]</scope>
    <source>
        <strain evidence="2 3">36C6</strain>
    </source>
</reference>
<dbReference type="EMBL" id="MOBM01000038">
    <property type="protein sequence ID" value="RON13135.1"/>
    <property type="molecule type" value="Genomic_DNA"/>
</dbReference>
<accession>A0A423HM25</accession>
<comment type="caution">
    <text evidence="2">The sequence shown here is derived from an EMBL/GenBank/DDBJ whole genome shotgun (WGS) entry which is preliminary data.</text>
</comment>
<dbReference type="AlphaFoldDB" id="A0A423HM25"/>
<protein>
    <submittedName>
        <fullName evidence="2">Uncharacterized protein</fullName>
    </submittedName>
</protein>
<evidence type="ECO:0000313" key="1">
    <source>
        <dbReference type="EMBL" id="RON13135.1"/>
    </source>
</evidence>
<dbReference type="Proteomes" id="UP000284002">
    <property type="component" value="Unassembled WGS sequence"/>
</dbReference>
<dbReference type="EMBL" id="MOBM01000038">
    <property type="protein sequence ID" value="RON14249.1"/>
    <property type="molecule type" value="Genomic_DNA"/>
</dbReference>